<reference evidence="2" key="1">
    <citation type="journal article" date="2020" name="bioRxiv">
        <title>Chromosome-level reference genome of the European wasp spider Argiope bruennichi: a resource for studies on range expansion and evolutionary adaptation.</title>
        <authorList>
            <person name="Sheffer M.M."/>
            <person name="Hoppe A."/>
            <person name="Krehenwinkel H."/>
            <person name="Uhl G."/>
            <person name="Kuss A.W."/>
            <person name="Jensen L."/>
            <person name="Jensen C."/>
            <person name="Gillespie R.G."/>
            <person name="Hoff K.J."/>
            <person name="Prost S."/>
        </authorList>
    </citation>
    <scope>NUCLEOTIDE SEQUENCE</scope>
</reference>
<gene>
    <name evidence="2" type="ORF">HNY73_005013</name>
</gene>
<dbReference type="PANTHER" id="PTHR45823">
    <property type="entry name" value="T-SNARE COILED-COIL HOMOLOGY DOMAIN-CONTAINING PROTEIN"/>
    <property type="match status" value="1"/>
</dbReference>
<dbReference type="InterPro" id="IPR021109">
    <property type="entry name" value="Peptidase_aspartic_dom_sf"/>
</dbReference>
<reference evidence="2" key="2">
    <citation type="submission" date="2020-06" db="EMBL/GenBank/DDBJ databases">
        <authorList>
            <person name="Sheffer M."/>
        </authorList>
    </citation>
    <scope>NUCLEOTIDE SEQUENCE</scope>
</reference>
<name>A0A8T0FTK9_ARGBR</name>
<dbReference type="Pfam" id="PF13975">
    <property type="entry name" value="gag-asp_proteas"/>
    <property type="match status" value="1"/>
</dbReference>
<organism evidence="2 3">
    <name type="scientific">Argiope bruennichi</name>
    <name type="common">Wasp spider</name>
    <name type="synonym">Aranea bruennichi</name>
    <dbReference type="NCBI Taxonomy" id="94029"/>
    <lineage>
        <taxon>Eukaryota</taxon>
        <taxon>Metazoa</taxon>
        <taxon>Ecdysozoa</taxon>
        <taxon>Arthropoda</taxon>
        <taxon>Chelicerata</taxon>
        <taxon>Arachnida</taxon>
        <taxon>Araneae</taxon>
        <taxon>Araneomorphae</taxon>
        <taxon>Entelegynae</taxon>
        <taxon>Araneoidea</taxon>
        <taxon>Araneidae</taxon>
        <taxon>Argiope</taxon>
    </lineage>
</organism>
<protein>
    <recommendedName>
        <fullName evidence="4">Peptidase A2 domain-containing protein</fullName>
    </recommendedName>
</protein>
<dbReference type="SUPFAM" id="SSF50630">
    <property type="entry name" value="Acid proteases"/>
    <property type="match status" value="1"/>
</dbReference>
<feature type="coiled-coil region" evidence="1">
    <location>
        <begin position="100"/>
        <end position="127"/>
    </location>
</feature>
<keyword evidence="3" id="KW-1185">Reference proteome</keyword>
<sequence>MVAEANGWNPQAKAFHFAASLRGDAADILETLTEEQRHDFQALSSALELRFREKCAKEYSRLQLKSRYQKAVFAHKVEAAQPTTRKDRHPIRAVTAADSDSDFVKQIDDLRREIRRLKERKDGRNTEIRCWTCGTAGHVRQIGDISCNMVVNTGANVTIIREDLARKLKSKIIWTPPCITLQTVTGDKIHVNGKVHLAIRFGNINYHHTAFVAEITDPCILGLDFLWKYDFKLDIGNSRMNSKFEDITLFGLHAELESSQKIIAKTDISLSPRTECVIPGLVADNRKFRFAVMGYPDTDRARAGVLVASSVVDLSKSVIPVRVANISDKTKIIQKERC</sequence>
<dbReference type="PANTHER" id="PTHR45823:SF1">
    <property type="entry name" value="T-SNARE COILED-COIL HOMOLOGY DOMAIN-CONTAINING PROTEIN"/>
    <property type="match status" value="1"/>
</dbReference>
<evidence type="ECO:0000313" key="2">
    <source>
        <dbReference type="EMBL" id="KAF8793548.1"/>
    </source>
</evidence>
<dbReference type="AlphaFoldDB" id="A0A8T0FTK9"/>
<evidence type="ECO:0000256" key="1">
    <source>
        <dbReference type="SAM" id="Coils"/>
    </source>
</evidence>
<proteinExistence type="predicted"/>
<dbReference type="Gene3D" id="2.40.70.10">
    <property type="entry name" value="Acid Proteases"/>
    <property type="match status" value="1"/>
</dbReference>
<dbReference type="EMBL" id="JABXBU010000003">
    <property type="protein sequence ID" value="KAF8793548.1"/>
    <property type="molecule type" value="Genomic_DNA"/>
</dbReference>
<accession>A0A8T0FTK9</accession>
<dbReference type="Proteomes" id="UP000807504">
    <property type="component" value="Unassembled WGS sequence"/>
</dbReference>
<comment type="caution">
    <text evidence="2">The sequence shown here is derived from an EMBL/GenBank/DDBJ whole genome shotgun (WGS) entry which is preliminary data.</text>
</comment>
<keyword evidence="1" id="KW-0175">Coiled coil</keyword>
<evidence type="ECO:0000313" key="3">
    <source>
        <dbReference type="Proteomes" id="UP000807504"/>
    </source>
</evidence>
<dbReference type="CDD" id="cd00303">
    <property type="entry name" value="retropepsin_like"/>
    <property type="match status" value="1"/>
</dbReference>
<evidence type="ECO:0008006" key="4">
    <source>
        <dbReference type="Google" id="ProtNLM"/>
    </source>
</evidence>